<dbReference type="Pfam" id="PF12831">
    <property type="entry name" value="FAD_oxidored"/>
    <property type="match status" value="1"/>
</dbReference>
<gene>
    <name evidence="1" type="ORF">ACFSJD_21455</name>
</gene>
<evidence type="ECO:0000313" key="1">
    <source>
        <dbReference type="EMBL" id="MFD1520077.1"/>
    </source>
</evidence>
<dbReference type="RefSeq" id="WP_344722796.1">
    <property type="nucleotide sequence ID" value="NZ_BAAAUS010000013.1"/>
</dbReference>
<dbReference type="Proteomes" id="UP001597114">
    <property type="component" value="Unassembled WGS sequence"/>
</dbReference>
<organism evidence="1 2">
    <name type="scientific">Pseudonocardia yunnanensis</name>
    <dbReference type="NCBI Taxonomy" id="58107"/>
    <lineage>
        <taxon>Bacteria</taxon>
        <taxon>Bacillati</taxon>
        <taxon>Actinomycetota</taxon>
        <taxon>Actinomycetes</taxon>
        <taxon>Pseudonocardiales</taxon>
        <taxon>Pseudonocardiaceae</taxon>
        <taxon>Pseudonocardia</taxon>
    </lineage>
</organism>
<dbReference type="InterPro" id="IPR036188">
    <property type="entry name" value="FAD/NAD-bd_sf"/>
</dbReference>
<reference evidence="2" key="1">
    <citation type="journal article" date="2019" name="Int. J. Syst. Evol. Microbiol.">
        <title>The Global Catalogue of Microorganisms (GCM) 10K type strain sequencing project: providing services to taxonomists for standard genome sequencing and annotation.</title>
        <authorList>
            <consortium name="The Broad Institute Genomics Platform"/>
            <consortium name="The Broad Institute Genome Sequencing Center for Infectious Disease"/>
            <person name="Wu L."/>
            <person name="Ma J."/>
        </authorList>
    </citation>
    <scope>NUCLEOTIDE SEQUENCE [LARGE SCALE GENOMIC DNA]</scope>
    <source>
        <strain evidence="2">CCM 7043</strain>
    </source>
</reference>
<protein>
    <submittedName>
        <fullName evidence="1">FAD-dependent oxidoreductase</fullName>
    </submittedName>
</protein>
<evidence type="ECO:0000313" key="2">
    <source>
        <dbReference type="Proteomes" id="UP001597114"/>
    </source>
</evidence>
<dbReference type="SUPFAM" id="SSF51905">
    <property type="entry name" value="FAD/NAD(P)-binding domain"/>
    <property type="match status" value="1"/>
</dbReference>
<comment type="caution">
    <text evidence="1">The sequence shown here is derived from an EMBL/GenBank/DDBJ whole genome shotgun (WGS) entry which is preliminary data.</text>
</comment>
<accession>A0ABW4EYL2</accession>
<keyword evidence="2" id="KW-1185">Reference proteome</keyword>
<sequence length="123" mass="12188">MPPLPEPDHPAEITLPPRTAQLATSTDVLVVGGAPAGISAAMVAPEADAEAVLVERYRFLGGNAPISWDERGTGIVEALALGTPLSVTGAAAYPNSWSTGASVHAALHGGAGPAAARSGSGRV</sequence>
<proteinExistence type="predicted"/>
<dbReference type="EMBL" id="JBHUCO010000023">
    <property type="protein sequence ID" value="MFD1520077.1"/>
    <property type="molecule type" value="Genomic_DNA"/>
</dbReference>
<dbReference type="Gene3D" id="3.50.50.60">
    <property type="entry name" value="FAD/NAD(P)-binding domain"/>
    <property type="match status" value="1"/>
</dbReference>
<name>A0ABW4EYL2_9PSEU</name>